<dbReference type="EMBL" id="JQ062419">
    <property type="protein sequence ID" value="AFA52588.1"/>
    <property type="molecule type" value="Genomic_DNA"/>
</dbReference>
<dbReference type="GO" id="GO:0005509">
    <property type="term" value="F:calcium ion binding"/>
    <property type="evidence" value="ECO:0007669"/>
    <property type="project" value="TreeGrafter"/>
</dbReference>
<protein>
    <recommendedName>
        <fullName evidence="2">TCTP domain-containing protein</fullName>
    </recommendedName>
</protein>
<feature type="domain" description="TCTP" evidence="2">
    <location>
        <begin position="1"/>
        <end position="179"/>
    </location>
</feature>
<dbReference type="Gene3D" id="2.170.150.10">
    <property type="entry name" value="Metal Binding Protein, Guanine Nucleotide Exchange Factor, Chain A"/>
    <property type="match status" value="1"/>
</dbReference>
<dbReference type="SUPFAM" id="SSF51316">
    <property type="entry name" value="Mss4-like"/>
    <property type="match status" value="1"/>
</dbReference>
<evidence type="ECO:0000313" key="3">
    <source>
        <dbReference type="EMBL" id="AFA52588.1"/>
    </source>
</evidence>
<sequence>MIVYADLISGDEMMTDAFKIKPVMNSKGEKVEGLFEVESEIIVKGGDNVDIGCGNSFGGGGADEIVDDSVEKVNNIISSFNLSECPFGSRNEFKEYLKEYVKKVRTALKDSGTPQPQIKAFMAIAPDMVKFLLENYKEYQFYTGSSYDPSGAMAFAYYKEGALTPSFVFIEAGLKVTKVVELRDIFIIESALGKVFIRFIADLFEHFCCLLL</sequence>
<dbReference type="InterPro" id="IPR011323">
    <property type="entry name" value="Mss4/transl-control_tumour"/>
</dbReference>
<dbReference type="PROSITE" id="PS51797">
    <property type="entry name" value="TCTP_3"/>
    <property type="match status" value="1"/>
</dbReference>
<evidence type="ECO:0000256" key="1">
    <source>
        <dbReference type="PROSITE-ProRule" id="PRU01133"/>
    </source>
</evidence>
<dbReference type="GO" id="GO:0005737">
    <property type="term" value="C:cytoplasm"/>
    <property type="evidence" value="ECO:0007669"/>
    <property type="project" value="TreeGrafter"/>
</dbReference>
<dbReference type="PRINTS" id="PR01653">
    <property type="entry name" value="TCTPROTEIN"/>
</dbReference>
<dbReference type="InterPro" id="IPR011057">
    <property type="entry name" value="Mss4-like_sf"/>
</dbReference>
<reference evidence="3" key="1">
    <citation type="journal article" date="2012" name="Mol. Biol. Evol.">
        <title>Transcriptomic Evidence for the Expression of Horizontally Transferred Algal Nuclear Genes in the Photosynthetic Sea Slug, Elysia chlorotica.</title>
        <authorList>
            <person name="Pierce S.K."/>
            <person name="Fang X."/>
            <person name="Schwartz J.A."/>
            <person name="Jiang X."/>
            <person name="Zhao W."/>
            <person name="Curtis N.E."/>
            <person name="Kocot K.M."/>
            <person name="Yang B."/>
            <person name="Wang J."/>
        </authorList>
    </citation>
    <scope>NUCLEOTIDE SEQUENCE</scope>
</reference>
<organism evidence="3">
    <name type="scientific">Vaucheria litorea</name>
    <name type="common">Yellow-green alga</name>
    <dbReference type="NCBI Taxonomy" id="109269"/>
    <lineage>
        <taxon>Eukaryota</taxon>
        <taxon>Sar</taxon>
        <taxon>Stramenopiles</taxon>
        <taxon>Ochrophyta</taxon>
        <taxon>PX clade</taxon>
        <taxon>Xanthophyceae</taxon>
        <taxon>Vaucheriales</taxon>
        <taxon>Vaucheriaceae</taxon>
        <taxon>Vaucheria</taxon>
    </lineage>
</organism>
<evidence type="ECO:0000259" key="2">
    <source>
        <dbReference type="PROSITE" id="PS51797"/>
    </source>
</evidence>
<dbReference type="PANTHER" id="PTHR11991:SF0">
    <property type="entry name" value="TRANSLATIONALLY-CONTROLLED TUMOR PROTEIN"/>
    <property type="match status" value="1"/>
</dbReference>
<dbReference type="InterPro" id="IPR034737">
    <property type="entry name" value="TCTP"/>
</dbReference>
<dbReference type="Pfam" id="PF00838">
    <property type="entry name" value="TCTP"/>
    <property type="match status" value="1"/>
</dbReference>
<dbReference type="PANTHER" id="PTHR11991">
    <property type="entry name" value="TRANSLATIONALLY CONTROLLED TUMOR PROTEIN-RELATED"/>
    <property type="match status" value="1"/>
</dbReference>
<name>H6WBA0_VAULI</name>
<proteinExistence type="inferred from homology"/>
<dbReference type="AlphaFoldDB" id="H6WBA0"/>
<dbReference type="InterPro" id="IPR018105">
    <property type="entry name" value="Translational_control_tumour_p"/>
</dbReference>
<accession>H6WBA0</accession>
<comment type="similarity">
    <text evidence="1">Belongs to the TCTP family.</text>
</comment>